<dbReference type="Gene3D" id="3.40.1350.10">
    <property type="match status" value="1"/>
</dbReference>
<dbReference type="STRING" id="697303.Thewi_2139"/>
<sequence length="342" mass="40111">MDLKWGGCMATEIKVWQIINGNLEPIETTMVEAGRKEIEDLEKWIKSNPKILGEDVLIIGEQVPTKSDPMDFLGIDKSGNLVVIELKRDKLPRDVLTQAIDYASDVSSWDVDKLSEICTKYTGQSLEDYLSEKFEEIDLEDLTINKTQRVLLVGFLIEESLQRMIEWLSNNYGVSINAVILKYVKTKNGEELIARTVIIPEEIEKERIRKRQLEILMSDEPGKYNEDELRELLINYLSENRITPRRIREILFPLCLEHKFVNREMIKKELLKRKEAENDTQAGIILTTISREIGIAKRDYLRQIIQYDKPNPWEKENYRLVEHYRNLVKNVLEMLNKQKEEK</sequence>
<accession>G2MTV5</accession>
<name>G2MTV5_9THEO</name>
<keyword evidence="2" id="KW-1185">Reference proteome</keyword>
<dbReference type="AlphaFoldDB" id="G2MTV5"/>
<dbReference type="Proteomes" id="UP000008276">
    <property type="component" value="Chromosome"/>
</dbReference>
<evidence type="ECO:0008006" key="3">
    <source>
        <dbReference type="Google" id="ProtNLM"/>
    </source>
</evidence>
<evidence type="ECO:0000313" key="1">
    <source>
        <dbReference type="EMBL" id="AEM79490.1"/>
    </source>
</evidence>
<evidence type="ECO:0000313" key="2">
    <source>
        <dbReference type="Proteomes" id="UP000008276"/>
    </source>
</evidence>
<organism evidence="1 2">
    <name type="scientific">Thermoanaerobacter wiegelii Rt8.B1</name>
    <dbReference type="NCBI Taxonomy" id="697303"/>
    <lineage>
        <taxon>Bacteria</taxon>
        <taxon>Bacillati</taxon>
        <taxon>Bacillota</taxon>
        <taxon>Clostridia</taxon>
        <taxon>Thermoanaerobacterales</taxon>
        <taxon>Thermoanaerobacteraceae</taxon>
        <taxon>Thermoanaerobacter</taxon>
    </lineage>
</organism>
<proteinExistence type="predicted"/>
<dbReference type="InterPro" id="IPR011856">
    <property type="entry name" value="tRNA_endonuc-like_dom_sf"/>
</dbReference>
<dbReference type="EMBL" id="CP002991">
    <property type="protein sequence ID" value="AEM79490.1"/>
    <property type="molecule type" value="Genomic_DNA"/>
</dbReference>
<gene>
    <name evidence="1" type="ORF">Thewi_2139</name>
</gene>
<dbReference type="eggNOG" id="COG1637">
    <property type="taxonomic scope" value="Bacteria"/>
</dbReference>
<protein>
    <recommendedName>
        <fullName evidence="3">DUF91 domain-containing protein</fullName>
    </recommendedName>
</protein>
<dbReference type="GO" id="GO:0003676">
    <property type="term" value="F:nucleic acid binding"/>
    <property type="evidence" value="ECO:0007669"/>
    <property type="project" value="InterPro"/>
</dbReference>
<dbReference type="HOGENOM" id="CLU_847117_0_0_9"/>
<reference evidence="1 2" key="1">
    <citation type="submission" date="2011-08" db="EMBL/GenBank/DDBJ databases">
        <title>Complete sequence of Thermoanaerobacter wiegelii Rt8.B1.</title>
        <authorList>
            <consortium name="US DOE Joint Genome Institute"/>
            <person name="Lucas S."/>
            <person name="Han J."/>
            <person name="Lapidus A."/>
            <person name="Cheng J.-F."/>
            <person name="Goodwin L."/>
            <person name="Pitluck S."/>
            <person name="Peters L."/>
            <person name="Mikhailova N."/>
            <person name="Zeytun A."/>
            <person name="Daligault H."/>
            <person name="Detter J.C."/>
            <person name="Han C."/>
            <person name="Tapia R."/>
            <person name="Land M."/>
            <person name="Hauser L."/>
            <person name="Kyrpides N."/>
            <person name="Ivanova N."/>
            <person name="Pagani I."/>
            <person name="Hemme C."/>
            <person name="Woyke T."/>
        </authorList>
    </citation>
    <scope>NUCLEOTIDE SEQUENCE [LARGE SCALE GENOMIC DNA]</scope>
    <source>
        <strain evidence="1 2">Rt8.B1</strain>
    </source>
</reference>
<dbReference type="KEGG" id="twi:Thewi_2139"/>